<dbReference type="SUPFAM" id="SSF53756">
    <property type="entry name" value="UDP-Glycosyltransferase/glycogen phosphorylase"/>
    <property type="match status" value="1"/>
</dbReference>
<evidence type="ECO:0000256" key="2">
    <source>
        <dbReference type="ARBA" id="ARBA00008919"/>
    </source>
</evidence>
<dbReference type="GO" id="GO:0046920">
    <property type="term" value="F:alpha-(1-&gt;3)-fucosyltransferase activity"/>
    <property type="evidence" value="ECO:0007669"/>
    <property type="project" value="TreeGrafter"/>
</dbReference>
<dbReference type="OrthoDB" id="427096at2759"/>
<dbReference type="PANTHER" id="PTHR11929:SF145">
    <property type="entry name" value="ALPHA-(1,3)-FUCOSYLTRANSFERASE FUT-1"/>
    <property type="match status" value="1"/>
</dbReference>
<name>A0A3P7PQS2_CYLGO</name>
<dbReference type="InterPro" id="IPR001503">
    <property type="entry name" value="Glyco_trans_10"/>
</dbReference>
<dbReference type="Pfam" id="PF00852">
    <property type="entry name" value="Glyco_transf_10"/>
    <property type="match status" value="1"/>
</dbReference>
<comment type="similarity">
    <text evidence="2 5">Belongs to the glycosyltransferase 10 family.</text>
</comment>
<sequence length="195" mass="23023">MNNRAAFPYHDFFNMSLGFRHDSPTSSPYGYTVKLSKRHRPSKVGVEFRLSGFRLRMQSLVDYMLGHLIEVVNMTRVNGKNKGAAWFVSNCVTDSERERYHFYIAFENSICKDYVTEKLWHQGYQYDIVPIVLKVKARIVVVVIFDMIIIQRSLVEKLRPWGFCQICRLLWEKPRPHFSIQSKKLHVFLMKKNGL</sequence>
<reference evidence="7 8" key="1">
    <citation type="submission" date="2018-11" db="EMBL/GenBank/DDBJ databases">
        <authorList>
            <consortium name="Pathogen Informatics"/>
        </authorList>
    </citation>
    <scope>NUCLEOTIDE SEQUENCE [LARGE SCALE GENOMIC DNA]</scope>
</reference>
<keyword evidence="8" id="KW-1185">Reference proteome</keyword>
<dbReference type="UniPathway" id="UPA00378"/>
<keyword evidence="4 5" id="KW-0808">Transferase</keyword>
<keyword evidence="3 5" id="KW-0328">Glycosyltransferase</keyword>
<comment type="pathway">
    <text evidence="1">Protein modification; protein glycosylation.</text>
</comment>
<keyword evidence="5" id="KW-0472">Membrane</keyword>
<dbReference type="PANTHER" id="PTHR11929">
    <property type="entry name" value="ALPHA- 1,3 -FUCOSYLTRANSFERASE"/>
    <property type="match status" value="1"/>
</dbReference>
<keyword evidence="5" id="KW-0333">Golgi apparatus</keyword>
<organism evidence="7 8">
    <name type="scientific">Cylicostephanus goldi</name>
    <name type="common">Nematode worm</name>
    <dbReference type="NCBI Taxonomy" id="71465"/>
    <lineage>
        <taxon>Eukaryota</taxon>
        <taxon>Metazoa</taxon>
        <taxon>Ecdysozoa</taxon>
        <taxon>Nematoda</taxon>
        <taxon>Chromadorea</taxon>
        <taxon>Rhabditida</taxon>
        <taxon>Rhabditina</taxon>
        <taxon>Rhabditomorpha</taxon>
        <taxon>Strongyloidea</taxon>
        <taxon>Strongylidae</taxon>
        <taxon>Cylicostephanus</taxon>
    </lineage>
</organism>
<evidence type="ECO:0000256" key="5">
    <source>
        <dbReference type="RuleBase" id="RU003832"/>
    </source>
</evidence>
<comment type="subcellular location">
    <subcellularLocation>
        <location evidence="5">Golgi apparatus</location>
        <location evidence="5">Golgi stack membrane</location>
        <topology evidence="5">Single-pass type II membrane protein</topology>
    </subcellularLocation>
</comment>
<protein>
    <recommendedName>
        <fullName evidence="5">Fucosyltransferase</fullName>
        <ecNumber evidence="5">2.4.1.-</ecNumber>
    </recommendedName>
</protein>
<evidence type="ECO:0000313" key="7">
    <source>
        <dbReference type="EMBL" id="VDN21799.1"/>
    </source>
</evidence>
<feature type="domain" description="Fucosyltransferase C-terminal" evidence="6">
    <location>
        <begin position="98"/>
        <end position="136"/>
    </location>
</feature>
<evidence type="ECO:0000256" key="4">
    <source>
        <dbReference type="ARBA" id="ARBA00022679"/>
    </source>
</evidence>
<gene>
    <name evidence="7" type="ORF">CGOC_LOCUS9138</name>
</gene>
<dbReference type="InterPro" id="IPR055270">
    <property type="entry name" value="Glyco_tran_10_C"/>
</dbReference>
<proteinExistence type="inferred from homology"/>
<evidence type="ECO:0000313" key="8">
    <source>
        <dbReference type="Proteomes" id="UP000271889"/>
    </source>
</evidence>
<dbReference type="EMBL" id="UYRV01105956">
    <property type="protein sequence ID" value="VDN21799.1"/>
    <property type="molecule type" value="Genomic_DNA"/>
</dbReference>
<dbReference type="Gene3D" id="3.40.50.11660">
    <property type="entry name" value="Glycosyl transferase family 10, C-terminal domain"/>
    <property type="match status" value="1"/>
</dbReference>
<dbReference type="EC" id="2.4.1.-" evidence="5"/>
<accession>A0A3P7PQS2</accession>
<dbReference type="InterPro" id="IPR038577">
    <property type="entry name" value="GT10-like_C_sf"/>
</dbReference>
<keyword evidence="5" id="KW-0812">Transmembrane</keyword>
<dbReference type="Proteomes" id="UP000271889">
    <property type="component" value="Unassembled WGS sequence"/>
</dbReference>
<dbReference type="AlphaFoldDB" id="A0A3P7PQS2"/>
<evidence type="ECO:0000256" key="1">
    <source>
        <dbReference type="ARBA" id="ARBA00004922"/>
    </source>
</evidence>
<evidence type="ECO:0000256" key="3">
    <source>
        <dbReference type="ARBA" id="ARBA00022676"/>
    </source>
</evidence>
<dbReference type="GO" id="GO:0032580">
    <property type="term" value="C:Golgi cisterna membrane"/>
    <property type="evidence" value="ECO:0007669"/>
    <property type="project" value="UniProtKB-SubCell"/>
</dbReference>
<evidence type="ECO:0000259" key="6">
    <source>
        <dbReference type="Pfam" id="PF00852"/>
    </source>
</evidence>